<sequence>MKQIFLVILAACLLAIILASPTGKHHKMDENAFGINNRHCQRALKVYSFAICGAICQNYEKILMEGCGSTVMLTMQRTKLICCPEPVDSDELFN</sequence>
<dbReference type="UCSC" id="K02E2.4">
    <property type="organism name" value="c. elegans"/>
</dbReference>
<reference evidence="2 3" key="1">
    <citation type="journal article" date="1998" name="Science">
        <title>Genome sequence of the nematode C. elegans: a platform for investigating biology.</title>
        <authorList>
            <consortium name="The C. elegans sequencing consortium"/>
            <person name="Sulson J.E."/>
            <person name="Waterston R."/>
        </authorList>
    </citation>
    <scope>NUCLEOTIDE SEQUENCE [LARGE SCALE GENOMIC DNA]</scope>
    <source>
        <strain evidence="2 3">Bristol N2</strain>
    </source>
</reference>
<dbReference type="GO" id="GO:0005615">
    <property type="term" value="C:extracellular space"/>
    <property type="evidence" value="ECO:0000314"/>
    <property type="project" value="WormBase"/>
</dbReference>
<dbReference type="Proteomes" id="UP000001940">
    <property type="component" value="Chromosome V"/>
</dbReference>
<proteinExistence type="predicted"/>
<name>Q9XUV3_CAEEL</name>
<dbReference type="STRING" id="6239.K02E2.4.1"/>
<evidence type="ECO:0000313" key="3">
    <source>
        <dbReference type="Proteomes" id="UP000001940"/>
    </source>
</evidence>
<dbReference type="GeneID" id="180334"/>
<gene>
    <name evidence="2 4" type="primary">ins-35</name>
    <name evidence="2" type="ORF">CELE_K02E2.4</name>
    <name evidence="4" type="ORF">K02E2.4</name>
</gene>
<keyword evidence="1" id="KW-0732">Signal</keyword>
<feature type="chain" id="PRO_5004336952" evidence="1">
    <location>
        <begin position="20"/>
        <end position="94"/>
    </location>
</feature>
<dbReference type="InParanoid" id="Q9XUV3"/>
<accession>Q9XUV3</accession>
<dbReference type="GO" id="GO:0005158">
    <property type="term" value="F:insulin receptor binding"/>
    <property type="evidence" value="ECO:0000250"/>
    <property type="project" value="WormBase"/>
</dbReference>
<evidence type="ECO:0000313" key="4">
    <source>
        <dbReference type="WormBase" id="K02E2.4"/>
    </source>
</evidence>
<dbReference type="FunCoup" id="Q9XUV3">
    <property type="interactions" value="192"/>
</dbReference>
<evidence type="ECO:0000313" key="2">
    <source>
        <dbReference type="EMBL" id="CAB04546.1"/>
    </source>
</evidence>
<dbReference type="EMBL" id="BX284605">
    <property type="protein sequence ID" value="CAB04546.1"/>
    <property type="molecule type" value="Genomic_DNA"/>
</dbReference>
<dbReference type="PIR" id="T23251">
    <property type="entry name" value="T23251"/>
</dbReference>
<dbReference type="CTD" id="180334"/>
<protein>
    <submittedName>
        <fullName evidence="2">INSulin related</fullName>
    </submittedName>
</protein>
<dbReference type="AlphaFoldDB" id="Q9XUV3"/>
<dbReference type="RefSeq" id="NP_507926.1">
    <property type="nucleotide sequence ID" value="NM_075525.5"/>
</dbReference>
<dbReference type="Bgee" id="WBGene00002118">
    <property type="expression patterns" value="Expressed in larva and 4 other cell types or tissues"/>
</dbReference>
<dbReference type="GO" id="GO:0008286">
    <property type="term" value="P:insulin receptor signaling pathway"/>
    <property type="evidence" value="ECO:0000315"/>
    <property type="project" value="WormBase"/>
</dbReference>
<dbReference type="WormBase" id="K02E2.4">
    <property type="protein sequence ID" value="CE18839"/>
    <property type="gene ID" value="WBGene00002118"/>
    <property type="gene designation" value="ins-35"/>
</dbReference>
<dbReference type="KEGG" id="cel:CELE_K02E2.4"/>
<dbReference type="HOGENOM" id="CLU_2388214_0_0_1"/>
<keyword evidence="3" id="KW-1185">Reference proteome</keyword>
<dbReference type="PaxDb" id="6239-K02E2.4"/>
<dbReference type="AGR" id="WB:WBGene00002118"/>
<organism evidence="2 3">
    <name type="scientific">Caenorhabditis elegans</name>
    <dbReference type="NCBI Taxonomy" id="6239"/>
    <lineage>
        <taxon>Eukaryota</taxon>
        <taxon>Metazoa</taxon>
        <taxon>Ecdysozoa</taxon>
        <taxon>Nematoda</taxon>
        <taxon>Chromadorea</taxon>
        <taxon>Rhabditida</taxon>
        <taxon>Rhabditina</taxon>
        <taxon>Rhabditomorpha</taxon>
        <taxon>Rhabditoidea</taxon>
        <taxon>Rhabditidae</taxon>
        <taxon>Peloderinae</taxon>
        <taxon>Caenorhabditis</taxon>
    </lineage>
</organism>
<feature type="signal peptide" evidence="1">
    <location>
        <begin position="1"/>
        <end position="19"/>
    </location>
</feature>
<evidence type="ECO:0000256" key="1">
    <source>
        <dbReference type="SAM" id="SignalP"/>
    </source>
</evidence>
<dbReference type="SMR" id="Q9XUV3"/>
<dbReference type="GO" id="GO:0061067">
    <property type="term" value="P:negative regulation of dauer larval development"/>
    <property type="evidence" value="ECO:0000315"/>
    <property type="project" value="WormBase"/>
</dbReference>